<dbReference type="GO" id="GO:0140469">
    <property type="term" value="P:GCN2-mediated signaling"/>
    <property type="evidence" value="ECO:0007669"/>
    <property type="project" value="TreeGrafter"/>
</dbReference>
<comment type="similarity">
    <text evidence="1">Belongs to the IMPACT family.</text>
</comment>
<dbReference type="PANTHER" id="PTHR16301">
    <property type="entry name" value="IMPACT-RELATED"/>
    <property type="match status" value="1"/>
</dbReference>
<dbReference type="InterPro" id="IPR020568">
    <property type="entry name" value="Ribosomal_Su5_D2-typ_SF"/>
</dbReference>
<dbReference type="InterPro" id="IPR036956">
    <property type="entry name" value="Impact_N_sf"/>
</dbReference>
<dbReference type="Pfam" id="PF01205">
    <property type="entry name" value="Impact_N"/>
    <property type="match status" value="1"/>
</dbReference>
<accession>A0A1C7M5V3</accession>
<evidence type="ECO:0000313" key="4">
    <source>
        <dbReference type="Proteomes" id="UP000092993"/>
    </source>
</evidence>
<dbReference type="Proteomes" id="UP000092993">
    <property type="component" value="Unassembled WGS sequence"/>
</dbReference>
<dbReference type="AlphaFoldDB" id="A0A1C7M5V3"/>
<name>A0A1C7M5V3_GRIFR</name>
<dbReference type="GO" id="GO:0006446">
    <property type="term" value="P:regulation of translational initiation"/>
    <property type="evidence" value="ECO:0007669"/>
    <property type="project" value="TreeGrafter"/>
</dbReference>
<dbReference type="GO" id="GO:0005737">
    <property type="term" value="C:cytoplasm"/>
    <property type="evidence" value="ECO:0007669"/>
    <property type="project" value="TreeGrafter"/>
</dbReference>
<dbReference type="PANTHER" id="PTHR16301:SF25">
    <property type="entry name" value="PROTEIN IMPACT"/>
    <property type="match status" value="1"/>
</dbReference>
<dbReference type="SUPFAM" id="SSF54211">
    <property type="entry name" value="Ribosomal protein S5 domain 2-like"/>
    <property type="match status" value="1"/>
</dbReference>
<feature type="domain" description="Impact N-terminal" evidence="2">
    <location>
        <begin position="106"/>
        <end position="179"/>
    </location>
</feature>
<dbReference type="OrthoDB" id="69641at2759"/>
<keyword evidence="4" id="KW-1185">Reference proteome</keyword>
<dbReference type="EMBL" id="LUGG01000009">
    <property type="protein sequence ID" value="OBZ72148.1"/>
    <property type="molecule type" value="Genomic_DNA"/>
</dbReference>
<evidence type="ECO:0000259" key="2">
    <source>
        <dbReference type="Pfam" id="PF01205"/>
    </source>
</evidence>
<sequence>MSSSTRAYVFQSSTKSVVVSAQLLLSRAGILVFRHRLGCETSFRRRCYANPASKPLPEPAWTLISASSDITVLKSTFKAYAARICPASASRLTLDAKSASGFVSQLRTHIAVSEPRTESATHAMYAWRLSQSGINGAGYVPGGSSNGGESGAGERLERLLQLARCEDVVLIVFRWHGGCQPRFRPLALYLDSGEGSPAVCWIHWPA</sequence>
<evidence type="ECO:0000313" key="3">
    <source>
        <dbReference type="EMBL" id="OBZ72148.1"/>
    </source>
</evidence>
<comment type="caution">
    <text evidence="3">The sequence shown here is derived from an EMBL/GenBank/DDBJ whole genome shotgun (WGS) entry which is preliminary data.</text>
</comment>
<evidence type="ECO:0000256" key="1">
    <source>
        <dbReference type="ARBA" id="ARBA00007665"/>
    </source>
</evidence>
<organism evidence="3 4">
    <name type="scientific">Grifola frondosa</name>
    <name type="common">Maitake</name>
    <name type="synonym">Polyporus frondosus</name>
    <dbReference type="NCBI Taxonomy" id="5627"/>
    <lineage>
        <taxon>Eukaryota</taxon>
        <taxon>Fungi</taxon>
        <taxon>Dikarya</taxon>
        <taxon>Basidiomycota</taxon>
        <taxon>Agaricomycotina</taxon>
        <taxon>Agaricomycetes</taxon>
        <taxon>Polyporales</taxon>
        <taxon>Grifolaceae</taxon>
        <taxon>Grifola</taxon>
    </lineage>
</organism>
<gene>
    <name evidence="3" type="primary">YIH1_2</name>
    <name evidence="3" type="ORF">A0H81_07395</name>
</gene>
<dbReference type="Gene3D" id="3.30.230.30">
    <property type="entry name" value="Impact, N-terminal domain"/>
    <property type="match status" value="1"/>
</dbReference>
<dbReference type="STRING" id="5627.A0A1C7M5V3"/>
<dbReference type="InterPro" id="IPR023582">
    <property type="entry name" value="Impact"/>
</dbReference>
<reference evidence="3 4" key="1">
    <citation type="submission" date="2016-03" db="EMBL/GenBank/DDBJ databases">
        <title>Whole genome sequencing of Grifola frondosa 9006-11.</title>
        <authorList>
            <person name="Min B."/>
            <person name="Park H."/>
            <person name="Kim J.-G."/>
            <person name="Cho H."/>
            <person name="Oh Y.-L."/>
            <person name="Kong W.-S."/>
            <person name="Choi I.-G."/>
        </authorList>
    </citation>
    <scope>NUCLEOTIDE SEQUENCE [LARGE SCALE GENOMIC DNA]</scope>
    <source>
        <strain evidence="3 4">9006-11</strain>
    </source>
</reference>
<proteinExistence type="inferred from homology"/>
<protein>
    <submittedName>
        <fullName evidence="3">Protein IMPACT</fullName>
    </submittedName>
</protein>
<dbReference type="InterPro" id="IPR001498">
    <property type="entry name" value="Impact_N"/>
</dbReference>